<proteinExistence type="predicted"/>
<evidence type="ECO:0000313" key="2">
    <source>
        <dbReference type="EMBL" id="MCF2948877.1"/>
    </source>
</evidence>
<accession>A0ABS9DA50</accession>
<feature type="chain" id="PRO_5045640769" evidence="1">
    <location>
        <begin position="25"/>
        <end position="487"/>
    </location>
</feature>
<name>A0ABS9DA50_9ALTE</name>
<evidence type="ECO:0000256" key="1">
    <source>
        <dbReference type="SAM" id="SignalP"/>
    </source>
</evidence>
<dbReference type="InterPro" id="IPR036278">
    <property type="entry name" value="Sialidase_sf"/>
</dbReference>
<dbReference type="Pfam" id="PF15892">
    <property type="entry name" value="BNR_4"/>
    <property type="match status" value="1"/>
</dbReference>
<sequence>MRFLNLFKATCLAVSLANINHCMAESSPTSAVDYFAENGYGEGVAVVQHPAGEYRNGVTYVAYQGTKEDPHVAAYDHNKKQWFGPFKAGISILGKDPTKKIDSHGKPTLLIDDAGYIHIFYGGHGGVKALHGENKFGAGDHSGENKHAVSKKPYDISEWQDLDNIAPFGTYNQAIKMDNGDIYLFYRHGAHRADWVYQKSTDNGRTFASPVAFLKHQRREDNIGTDSWYAYVSKGLNNEIVVGFDYHYCWDRDAPRNNRGGHSTERKNLYFMTFNTQTGVWQNVKDEKLTVPLTKGVADQKTLAVDTGDMWTFNGTTKIDVQGNPHISAYVGKDIGWQIGGPKHARYFRWTGKEWAGSFSSGLPIGRGDFESSNNNVRFLLSGIDPKTDKTIVRWWESNDGGNSFTAGEELLKFKDDLVIIPDETSGKRPKSLSNLDSPGSAASSFIRNAHPDARIIIAEKPEGTDFRRMYLVGDNGPIKRASLSKN</sequence>
<keyword evidence="1" id="KW-0732">Signal</keyword>
<keyword evidence="3" id="KW-1185">Reference proteome</keyword>
<evidence type="ECO:0000313" key="3">
    <source>
        <dbReference type="Proteomes" id="UP001521137"/>
    </source>
</evidence>
<protein>
    <submittedName>
        <fullName evidence="2">BNR repeat-containing protein</fullName>
    </submittedName>
</protein>
<dbReference type="Proteomes" id="UP001521137">
    <property type="component" value="Unassembled WGS sequence"/>
</dbReference>
<gene>
    <name evidence="2" type="ORF">L0668_12220</name>
</gene>
<dbReference type="SUPFAM" id="SSF50939">
    <property type="entry name" value="Sialidases"/>
    <property type="match status" value="1"/>
</dbReference>
<reference evidence="2 3" key="1">
    <citation type="submission" date="2022-01" db="EMBL/GenBank/DDBJ databases">
        <title>Paraglaciecola sp. G1-23.</title>
        <authorList>
            <person name="Jin M.S."/>
            <person name="Han D.M."/>
            <person name="Kim H.M."/>
            <person name="Jeon C.O."/>
        </authorList>
    </citation>
    <scope>NUCLEOTIDE SEQUENCE [LARGE SCALE GENOMIC DNA]</scope>
    <source>
        <strain evidence="2 3">G1-23</strain>
    </source>
</reference>
<feature type="signal peptide" evidence="1">
    <location>
        <begin position="1"/>
        <end position="24"/>
    </location>
</feature>
<dbReference type="EMBL" id="JAKGAS010000006">
    <property type="protein sequence ID" value="MCF2948877.1"/>
    <property type="molecule type" value="Genomic_DNA"/>
</dbReference>
<organism evidence="2 3">
    <name type="scientific">Paraglaciecola algarum</name>
    <dbReference type="NCBI Taxonomy" id="3050085"/>
    <lineage>
        <taxon>Bacteria</taxon>
        <taxon>Pseudomonadati</taxon>
        <taxon>Pseudomonadota</taxon>
        <taxon>Gammaproteobacteria</taxon>
        <taxon>Alteromonadales</taxon>
        <taxon>Alteromonadaceae</taxon>
        <taxon>Paraglaciecola</taxon>
    </lineage>
</organism>
<dbReference type="RefSeq" id="WP_235312917.1">
    <property type="nucleotide sequence ID" value="NZ_JAKGAS010000006.1"/>
</dbReference>
<comment type="caution">
    <text evidence="2">The sequence shown here is derived from an EMBL/GenBank/DDBJ whole genome shotgun (WGS) entry which is preliminary data.</text>
</comment>